<evidence type="ECO:0000313" key="2">
    <source>
        <dbReference type="EMBL" id="QTC93230.1"/>
    </source>
</evidence>
<sequence length="95" mass="10232">MFGGAGVYRQGIIFALLDDGVVWLKGDETNVPALEAAGSRQFTYPGKDGVEMKLGYWSLPDTATDDPDEASDWGRGAFEVAVRKAAAKKPRKPKA</sequence>
<dbReference type="EMBL" id="CP062222">
    <property type="protein sequence ID" value="QTC93230.1"/>
    <property type="molecule type" value="Genomic_DNA"/>
</dbReference>
<dbReference type="Gene3D" id="3.30.1460.30">
    <property type="entry name" value="YgaC/TfoX-N like chaperone"/>
    <property type="match status" value="1"/>
</dbReference>
<proteinExistence type="predicted"/>
<dbReference type="InterPro" id="IPR007076">
    <property type="entry name" value="TfoX_N"/>
</dbReference>
<dbReference type="SUPFAM" id="SSF159894">
    <property type="entry name" value="YgaC/TfoX-N like"/>
    <property type="match status" value="1"/>
</dbReference>
<reference evidence="2" key="1">
    <citation type="submission" date="2020-09" db="EMBL/GenBank/DDBJ databases">
        <title>Brevundimonas sp. LVF2 isolated from a puddle in Goettingen, Germany.</title>
        <authorList>
            <person name="Friedrich I."/>
            <person name="Klassen A."/>
            <person name="Hannes N."/>
            <person name="Schneider D."/>
            <person name="Hertel R."/>
            <person name="Daniel R."/>
        </authorList>
    </citation>
    <scope>NUCLEOTIDE SEQUENCE</scope>
    <source>
        <strain evidence="2">LVF2</strain>
    </source>
</reference>
<keyword evidence="3" id="KW-1185">Reference proteome</keyword>
<dbReference type="Proteomes" id="UP000663918">
    <property type="component" value="Chromosome"/>
</dbReference>
<dbReference type="KEGG" id="bgoe:IFJ75_06305"/>
<evidence type="ECO:0000313" key="3">
    <source>
        <dbReference type="Proteomes" id="UP000663918"/>
    </source>
</evidence>
<gene>
    <name evidence="2" type="ORF">IFJ75_06305</name>
</gene>
<accession>A0A975C4C3</accession>
<feature type="domain" description="TfoX N-terminal" evidence="1">
    <location>
        <begin position="1"/>
        <end position="80"/>
    </location>
</feature>
<organism evidence="2 3">
    <name type="scientific">Brevundimonas goettingensis</name>
    <dbReference type="NCBI Taxonomy" id="2774190"/>
    <lineage>
        <taxon>Bacteria</taxon>
        <taxon>Pseudomonadati</taxon>
        <taxon>Pseudomonadota</taxon>
        <taxon>Alphaproteobacteria</taxon>
        <taxon>Caulobacterales</taxon>
        <taxon>Caulobacteraceae</taxon>
        <taxon>Brevundimonas</taxon>
    </lineage>
</organism>
<dbReference type="Pfam" id="PF04993">
    <property type="entry name" value="TfoX_N"/>
    <property type="match status" value="1"/>
</dbReference>
<protein>
    <submittedName>
        <fullName evidence="2">TfoX/Sxy family protein</fullName>
    </submittedName>
</protein>
<name>A0A975C4C3_9CAUL</name>
<evidence type="ECO:0000259" key="1">
    <source>
        <dbReference type="Pfam" id="PF04993"/>
    </source>
</evidence>
<dbReference type="AlphaFoldDB" id="A0A975C4C3"/>